<evidence type="ECO:0000313" key="3">
    <source>
        <dbReference type="Proteomes" id="UP001218218"/>
    </source>
</evidence>
<dbReference type="Gene3D" id="1.20.1280.50">
    <property type="match status" value="1"/>
</dbReference>
<dbReference type="AlphaFoldDB" id="A0AAD7A1Y4"/>
<feature type="region of interest" description="Disordered" evidence="1">
    <location>
        <begin position="524"/>
        <end position="549"/>
    </location>
</feature>
<dbReference type="Proteomes" id="UP001218218">
    <property type="component" value="Unassembled WGS sequence"/>
</dbReference>
<keyword evidence="3" id="KW-1185">Reference proteome</keyword>
<dbReference type="InterPro" id="IPR032675">
    <property type="entry name" value="LRR_dom_sf"/>
</dbReference>
<dbReference type="SUPFAM" id="SSF81383">
    <property type="entry name" value="F-box domain"/>
    <property type="match status" value="1"/>
</dbReference>
<comment type="caution">
    <text evidence="2">The sequence shown here is derived from an EMBL/GenBank/DDBJ whole genome shotgun (WGS) entry which is preliminary data.</text>
</comment>
<dbReference type="EMBL" id="JARIHO010000018">
    <property type="protein sequence ID" value="KAJ7347908.1"/>
    <property type="molecule type" value="Genomic_DNA"/>
</dbReference>
<name>A0AAD7A1Y4_9AGAR</name>
<protein>
    <recommendedName>
        <fullName evidence="4">F-box domain-containing protein</fullName>
    </recommendedName>
</protein>
<reference evidence="2" key="1">
    <citation type="submission" date="2023-03" db="EMBL/GenBank/DDBJ databases">
        <title>Massive genome expansion in bonnet fungi (Mycena s.s.) driven by repeated elements and novel gene families across ecological guilds.</title>
        <authorList>
            <consortium name="Lawrence Berkeley National Laboratory"/>
            <person name="Harder C.B."/>
            <person name="Miyauchi S."/>
            <person name="Viragh M."/>
            <person name="Kuo A."/>
            <person name="Thoen E."/>
            <person name="Andreopoulos B."/>
            <person name="Lu D."/>
            <person name="Skrede I."/>
            <person name="Drula E."/>
            <person name="Henrissat B."/>
            <person name="Morin E."/>
            <person name="Kohler A."/>
            <person name="Barry K."/>
            <person name="LaButti K."/>
            <person name="Morin E."/>
            <person name="Salamov A."/>
            <person name="Lipzen A."/>
            <person name="Mereny Z."/>
            <person name="Hegedus B."/>
            <person name="Baldrian P."/>
            <person name="Stursova M."/>
            <person name="Weitz H."/>
            <person name="Taylor A."/>
            <person name="Grigoriev I.V."/>
            <person name="Nagy L.G."/>
            <person name="Martin F."/>
            <person name="Kauserud H."/>
        </authorList>
    </citation>
    <scope>NUCLEOTIDE SEQUENCE</scope>
    <source>
        <strain evidence="2">CBHHK002</strain>
    </source>
</reference>
<evidence type="ECO:0000313" key="2">
    <source>
        <dbReference type="EMBL" id="KAJ7347908.1"/>
    </source>
</evidence>
<proteinExistence type="predicted"/>
<gene>
    <name evidence="2" type="ORF">DFH08DRAFT_936648</name>
</gene>
<sequence length="549" mass="63279">MNWIPEAIIETLPDELLAEILKLGADSPLPRRNLVPPFPVAVSRVSRRWQAIMLGSPELWTTIRLSHSPITWIWASLCAKRSQPYPLDITISLESYTAHIDGGYDYEPLFRALSFVSPHIDRWRTFALRCWKYQIEELDKSLWKTSGASQLQSAHISFVDARAYHWDPTLHLHALPQLFNSPSLRSFRANMELCSSNPTAFSNLHSLDVNFSLTGQWLLHALRQILGASSCSLETLVVRDFRPEVAVVPDNPLHAPKIRSLAVSFSTEFFYRHPYLGIGGFHTFTDIFCFPNLEYLGISGGFTGVVKDVHQITVPEEWKPPLLPHLRILSLEGVRFSRNGLAYIQSLTRNITSLELIYTERNEHLLHQRDEVAWPGLRTLTIDTRDSVCPQWLDAFLGLRPSPIMELKIPRWIGGVTLPVNSPPEIRWLTRGPSRGPMDSGYKYYIDDYDLRAKCFEQVEIAGSNSECGWSRSWEREWEREWETEQNLERVEEEIDEALTMTGEVVRAKGFCRESRKERRRNFKLRDSGNKRSKGRGRRFDVAEDLDFE</sequence>
<evidence type="ECO:0008006" key="4">
    <source>
        <dbReference type="Google" id="ProtNLM"/>
    </source>
</evidence>
<evidence type="ECO:0000256" key="1">
    <source>
        <dbReference type="SAM" id="MobiDB-lite"/>
    </source>
</evidence>
<dbReference type="Gene3D" id="3.80.10.10">
    <property type="entry name" value="Ribonuclease Inhibitor"/>
    <property type="match status" value="1"/>
</dbReference>
<dbReference type="InterPro" id="IPR036047">
    <property type="entry name" value="F-box-like_dom_sf"/>
</dbReference>
<organism evidence="2 3">
    <name type="scientific">Mycena albidolilacea</name>
    <dbReference type="NCBI Taxonomy" id="1033008"/>
    <lineage>
        <taxon>Eukaryota</taxon>
        <taxon>Fungi</taxon>
        <taxon>Dikarya</taxon>
        <taxon>Basidiomycota</taxon>
        <taxon>Agaricomycotina</taxon>
        <taxon>Agaricomycetes</taxon>
        <taxon>Agaricomycetidae</taxon>
        <taxon>Agaricales</taxon>
        <taxon>Marasmiineae</taxon>
        <taxon>Mycenaceae</taxon>
        <taxon>Mycena</taxon>
    </lineage>
</organism>
<dbReference type="SUPFAM" id="SSF52047">
    <property type="entry name" value="RNI-like"/>
    <property type="match status" value="1"/>
</dbReference>
<accession>A0AAD7A1Y4</accession>